<dbReference type="InterPro" id="IPR013264">
    <property type="entry name" value="DNAG_N"/>
</dbReference>
<feature type="domain" description="Toprim" evidence="16">
    <location>
        <begin position="262"/>
        <end position="347"/>
    </location>
</feature>
<dbReference type="PROSITE" id="PS50880">
    <property type="entry name" value="TOPRIM"/>
    <property type="match status" value="1"/>
</dbReference>
<proteinExistence type="inferred from homology"/>
<evidence type="ECO:0000256" key="2">
    <source>
        <dbReference type="ARBA" id="ARBA00022515"/>
    </source>
</evidence>
<evidence type="ECO:0000256" key="8">
    <source>
        <dbReference type="ARBA" id="ARBA00022833"/>
    </source>
</evidence>
<evidence type="ECO:0000256" key="4">
    <source>
        <dbReference type="ARBA" id="ARBA00022695"/>
    </source>
</evidence>
<evidence type="ECO:0000313" key="18">
    <source>
        <dbReference type="Proteomes" id="UP000053528"/>
    </source>
</evidence>
<dbReference type="NCBIfam" id="TIGR01391">
    <property type="entry name" value="dnaG"/>
    <property type="match status" value="1"/>
</dbReference>
<dbReference type="EC" id="2.7.7.101" evidence="12"/>
<dbReference type="InterPro" id="IPR019475">
    <property type="entry name" value="DNA_primase_DnaB-bd"/>
</dbReference>
<dbReference type="InterPro" id="IPR037068">
    <property type="entry name" value="DNA_primase_core_N_sf"/>
</dbReference>
<dbReference type="InterPro" id="IPR030846">
    <property type="entry name" value="DnaG_bac"/>
</dbReference>
<dbReference type="CDD" id="cd03364">
    <property type="entry name" value="TOPRIM_DnaG_primases"/>
    <property type="match status" value="1"/>
</dbReference>
<protein>
    <recommendedName>
        <fullName evidence="12 13">DNA primase</fullName>
        <ecNumber evidence="12">2.7.7.101</ecNumber>
    </recommendedName>
</protein>
<dbReference type="InterPro" id="IPR002694">
    <property type="entry name" value="Znf_CHC2"/>
</dbReference>
<comment type="subunit">
    <text evidence="12">Monomer. Interacts with DnaB.</text>
</comment>
<evidence type="ECO:0000256" key="6">
    <source>
        <dbReference type="ARBA" id="ARBA00022723"/>
    </source>
</evidence>
<keyword evidence="10 12" id="KW-0238">DNA-binding</keyword>
<dbReference type="GO" id="GO:0000428">
    <property type="term" value="C:DNA-directed RNA polymerase complex"/>
    <property type="evidence" value="ECO:0007669"/>
    <property type="project" value="UniProtKB-KW"/>
</dbReference>
<dbReference type="PANTHER" id="PTHR30313:SF2">
    <property type="entry name" value="DNA PRIMASE"/>
    <property type="match status" value="1"/>
</dbReference>
<evidence type="ECO:0000256" key="13">
    <source>
        <dbReference type="PIRNR" id="PIRNR002811"/>
    </source>
</evidence>
<evidence type="ECO:0000256" key="7">
    <source>
        <dbReference type="ARBA" id="ARBA00022771"/>
    </source>
</evidence>
<keyword evidence="1 12" id="KW-0240">DNA-directed RNA polymerase</keyword>
<comment type="cofactor">
    <cofactor evidence="12 13 14">
        <name>Zn(2+)</name>
        <dbReference type="ChEBI" id="CHEBI:29105"/>
    </cofactor>
    <text evidence="12 13 14">Binds 1 zinc ion per monomer.</text>
</comment>
<evidence type="ECO:0000259" key="16">
    <source>
        <dbReference type="PROSITE" id="PS50880"/>
    </source>
</evidence>
<reference evidence="17 18" key="1">
    <citation type="submission" date="2014-07" db="EMBL/GenBank/DDBJ databases">
        <authorList>
            <person name="McCorrison J."/>
            <person name="Sanka R."/>
            <person name="Torralba M."/>
            <person name="Gillis M."/>
            <person name="Haft D.H."/>
            <person name="Methe B."/>
            <person name="Sutton G."/>
            <person name="Nelson K.E."/>
        </authorList>
    </citation>
    <scope>NUCLEOTIDE SEQUENCE [LARGE SCALE GENOMIC DNA]</scope>
    <source>
        <strain evidence="17 18">DNF00011</strain>
    </source>
</reference>
<keyword evidence="4 12" id="KW-0548">Nucleotidyltransferase</keyword>
<comment type="function">
    <text evidence="12 13">RNA polymerase that catalyzes the synthesis of short RNA molecules used as primers for DNA polymerase during DNA replication.</text>
</comment>
<dbReference type="Gene3D" id="3.40.1360.10">
    <property type="match status" value="1"/>
</dbReference>
<evidence type="ECO:0000256" key="5">
    <source>
        <dbReference type="ARBA" id="ARBA00022705"/>
    </source>
</evidence>
<dbReference type="Pfam" id="PF13662">
    <property type="entry name" value="Toprim_4"/>
    <property type="match status" value="1"/>
</dbReference>
<keyword evidence="8 12" id="KW-0862">Zinc</keyword>
<dbReference type="InterPro" id="IPR036977">
    <property type="entry name" value="DNA_primase_Znf_CHC2"/>
</dbReference>
<dbReference type="HAMAP" id="MF_00974">
    <property type="entry name" value="DNA_primase_DnaG"/>
    <property type="match status" value="1"/>
</dbReference>
<keyword evidence="9" id="KW-0460">Magnesium</keyword>
<evidence type="ECO:0000256" key="10">
    <source>
        <dbReference type="ARBA" id="ARBA00023125"/>
    </source>
</evidence>
<keyword evidence="11 12" id="KW-0804">Transcription</keyword>
<dbReference type="InterPro" id="IPR050219">
    <property type="entry name" value="DnaG_primase"/>
</dbReference>
<comment type="caution">
    <text evidence="17">The sequence shown here is derived from an EMBL/GenBank/DDBJ whole genome shotgun (WGS) entry which is preliminary data.</text>
</comment>
<dbReference type="GO" id="GO:0008270">
    <property type="term" value="F:zinc ion binding"/>
    <property type="evidence" value="ECO:0007669"/>
    <property type="project" value="UniProtKB-UniRule"/>
</dbReference>
<keyword evidence="2 12" id="KW-0639">Primosome</keyword>
<evidence type="ECO:0000256" key="11">
    <source>
        <dbReference type="ARBA" id="ARBA00023163"/>
    </source>
</evidence>
<dbReference type="InterPro" id="IPR034151">
    <property type="entry name" value="TOPRIM_DnaG_bac"/>
</dbReference>
<sequence>MAGLIKRADIDEVRERTDIKEIVQEYVSLKSAGIGSYKGLCPFHDERTPSFHVRPQMGSFHCFGCGVSGDVIAFLMQMNSTSFAETVEYLAGRVGVTLHYEDGGSGPSKEQVGRRQRLLDAHKVAEEFFRKQLQTPEAQTAREELTSRGFSAEHAEQFGVGYAPQGWDNLLRLMRNRGFTEDELKETGLFSEGQRGIYDRFRGRLIWPIRDLTGATIGFGARKLYEDDPGPKYLNTPETAIYKKSQVLYGVDLARREIAKKKQLVVVEGYTDVMACHLAGVTTAVATCGTAFGADHIKVARRLLSDFGSGGEVVFTFDGDEAGQKAALRAFREDQRFVAQTFIAVGPDGMDPCDVRQKRGDEALREVLEHKTPLFEFALKAELKQHNLGTVEGRVLAMRAAAPIIASMRDSAMRPAYIREVAGWLGMEVAEVRRAVAQAGRGGQHGPGGQGPYQQGPYQQVSAQRGSGGRGMQPHVNGSPHGFSGEPGSPSAPAGVNISDPATKIEWDALEVVIQNPHLIDADAWSKFFETRFLTPAHAAIKDAIVVAASMQVSTAVWVETIREQVPEPLAALVSQMAVAPLPASNEDELRRYCKGIVNRLLAMQVNRQKADLAAELQRVASDNPERVEQLHRQLLELEMERRKYQSGAL</sequence>
<keyword evidence="7 12" id="KW-0863">Zinc-finger</keyword>
<name>A0A096AG28_9MICC</name>
<dbReference type="SUPFAM" id="SSF56731">
    <property type="entry name" value="DNA primase core"/>
    <property type="match status" value="1"/>
</dbReference>
<dbReference type="AlphaFoldDB" id="A0A096AG28"/>
<evidence type="ECO:0000256" key="15">
    <source>
        <dbReference type="SAM" id="MobiDB-lite"/>
    </source>
</evidence>
<evidence type="ECO:0000256" key="14">
    <source>
        <dbReference type="PIRSR" id="PIRSR002811-1"/>
    </source>
</evidence>
<comment type="similarity">
    <text evidence="12 13">Belongs to the DnaG primase family.</text>
</comment>
<evidence type="ECO:0000313" key="17">
    <source>
        <dbReference type="EMBL" id="KGF19904.1"/>
    </source>
</evidence>
<feature type="compositionally biased region" description="Gly residues" evidence="15">
    <location>
        <begin position="440"/>
        <end position="451"/>
    </location>
</feature>
<dbReference type="FunFam" id="3.90.580.10:FF:000001">
    <property type="entry name" value="DNA primase"/>
    <property type="match status" value="1"/>
</dbReference>
<dbReference type="Pfam" id="PF08275">
    <property type="entry name" value="DNAG_N"/>
    <property type="match status" value="1"/>
</dbReference>
<dbReference type="Pfam" id="PF08278">
    <property type="entry name" value="DnaG_DnaB_bind"/>
    <property type="match status" value="1"/>
</dbReference>
<dbReference type="SMART" id="SM00493">
    <property type="entry name" value="TOPRIM"/>
    <property type="match status" value="1"/>
</dbReference>
<dbReference type="InterPro" id="IPR013173">
    <property type="entry name" value="DNA_primase_DnaG_DnaB-bd_dom"/>
</dbReference>
<dbReference type="GO" id="GO:0006269">
    <property type="term" value="P:DNA replication, synthesis of primer"/>
    <property type="evidence" value="ECO:0007669"/>
    <property type="project" value="UniProtKB-UniRule"/>
</dbReference>
<evidence type="ECO:0000256" key="1">
    <source>
        <dbReference type="ARBA" id="ARBA00022478"/>
    </source>
</evidence>
<dbReference type="Proteomes" id="UP000053528">
    <property type="component" value="Unassembled WGS sequence"/>
</dbReference>
<feature type="zinc finger region" description="CHC2-type" evidence="12 14">
    <location>
        <begin position="41"/>
        <end position="65"/>
    </location>
</feature>
<evidence type="ECO:0000256" key="3">
    <source>
        <dbReference type="ARBA" id="ARBA00022679"/>
    </source>
</evidence>
<keyword evidence="5 12" id="KW-0235">DNA replication</keyword>
<comment type="domain">
    <text evidence="12">Contains an N-terminal zinc-binding domain, a central core domain that contains the primase activity, and a C-terminal DnaB-binding domain.</text>
</comment>
<dbReference type="FunFam" id="3.90.980.10:FF:000001">
    <property type="entry name" value="DNA primase"/>
    <property type="match status" value="1"/>
</dbReference>
<evidence type="ECO:0000256" key="12">
    <source>
        <dbReference type="HAMAP-Rule" id="MF_00974"/>
    </source>
</evidence>
<dbReference type="GO" id="GO:0003899">
    <property type="term" value="F:DNA-directed RNA polymerase activity"/>
    <property type="evidence" value="ECO:0007669"/>
    <property type="project" value="UniProtKB-UniRule"/>
</dbReference>
<gene>
    <name evidence="12" type="primary">dnaG</name>
    <name evidence="17" type="ORF">HMPREF2128_07975</name>
</gene>
<accession>A0A096AG28</accession>
<dbReference type="RefSeq" id="WP_035756877.1">
    <property type="nucleotide sequence ID" value="NZ_JRNH01000023.1"/>
</dbReference>
<keyword evidence="6 12" id="KW-0479">Metal-binding</keyword>
<organism evidence="17 18">
    <name type="scientific">Pseudoglutamicibacter albus DNF00011</name>
    <dbReference type="NCBI Taxonomy" id="1401063"/>
    <lineage>
        <taxon>Bacteria</taxon>
        <taxon>Bacillati</taxon>
        <taxon>Actinomycetota</taxon>
        <taxon>Actinomycetes</taxon>
        <taxon>Micrococcales</taxon>
        <taxon>Micrococcaceae</taxon>
        <taxon>Pseudoglutamicibacter</taxon>
    </lineage>
</organism>
<dbReference type="PANTHER" id="PTHR30313">
    <property type="entry name" value="DNA PRIMASE"/>
    <property type="match status" value="1"/>
</dbReference>
<evidence type="ECO:0000256" key="9">
    <source>
        <dbReference type="ARBA" id="ARBA00022842"/>
    </source>
</evidence>
<dbReference type="GO" id="GO:1990077">
    <property type="term" value="C:primosome complex"/>
    <property type="evidence" value="ECO:0007669"/>
    <property type="project" value="UniProtKB-KW"/>
</dbReference>
<feature type="region of interest" description="Disordered" evidence="15">
    <location>
        <begin position="438"/>
        <end position="495"/>
    </location>
</feature>
<dbReference type="PIRSF" id="PIRSF002811">
    <property type="entry name" value="DnaG"/>
    <property type="match status" value="1"/>
</dbReference>
<dbReference type="Pfam" id="PF10410">
    <property type="entry name" value="DnaB_bind"/>
    <property type="match status" value="1"/>
</dbReference>
<dbReference type="InterPro" id="IPR006295">
    <property type="entry name" value="DNA_primase_DnaG"/>
</dbReference>
<dbReference type="EMBL" id="JRNH01000023">
    <property type="protein sequence ID" value="KGF19904.1"/>
    <property type="molecule type" value="Genomic_DNA"/>
</dbReference>
<dbReference type="SUPFAM" id="SSF57783">
    <property type="entry name" value="Zinc beta-ribbon"/>
    <property type="match status" value="1"/>
</dbReference>
<dbReference type="Gene3D" id="3.90.980.10">
    <property type="entry name" value="DNA primase, catalytic core, N-terminal domain"/>
    <property type="match status" value="1"/>
</dbReference>
<dbReference type="SMART" id="SM00400">
    <property type="entry name" value="ZnF_CHCC"/>
    <property type="match status" value="1"/>
</dbReference>
<dbReference type="GO" id="GO:0005737">
    <property type="term" value="C:cytoplasm"/>
    <property type="evidence" value="ECO:0007669"/>
    <property type="project" value="TreeGrafter"/>
</dbReference>
<keyword evidence="3 12" id="KW-0808">Transferase</keyword>
<dbReference type="Pfam" id="PF01807">
    <property type="entry name" value="Zn_ribbon_DnaG"/>
    <property type="match status" value="1"/>
</dbReference>
<dbReference type="InterPro" id="IPR006171">
    <property type="entry name" value="TOPRIM_dom"/>
</dbReference>
<comment type="catalytic activity">
    <reaction evidence="12">
        <text>ssDNA + n NTP = ssDNA/pppN(pN)n-1 hybrid + (n-1) diphosphate.</text>
        <dbReference type="EC" id="2.7.7.101"/>
    </reaction>
</comment>
<dbReference type="GO" id="GO:0003677">
    <property type="term" value="F:DNA binding"/>
    <property type="evidence" value="ECO:0007669"/>
    <property type="project" value="UniProtKB-KW"/>
</dbReference>
<dbReference type="Gene3D" id="3.90.580.10">
    <property type="entry name" value="Zinc finger, CHC2-type domain"/>
    <property type="match status" value="1"/>
</dbReference>